<feature type="transmembrane region" description="Helical" evidence="4">
    <location>
        <begin position="12"/>
        <end position="34"/>
    </location>
</feature>
<evidence type="ECO:0000259" key="5">
    <source>
        <dbReference type="PROSITE" id="PS01124"/>
    </source>
</evidence>
<dbReference type="InterPro" id="IPR018060">
    <property type="entry name" value="HTH_AraC"/>
</dbReference>
<reference evidence="7" key="1">
    <citation type="journal article" date="2019" name="Int. J. Syst. Evol. Microbiol.">
        <title>The Global Catalogue of Microorganisms (GCM) 10K type strain sequencing project: providing services to taxonomists for standard genome sequencing and annotation.</title>
        <authorList>
            <consortium name="The Broad Institute Genomics Platform"/>
            <consortium name="The Broad Institute Genome Sequencing Center for Infectious Disease"/>
            <person name="Wu L."/>
            <person name="Ma J."/>
        </authorList>
    </citation>
    <scope>NUCLEOTIDE SEQUENCE [LARGE SCALE GENOMIC DNA]</scope>
    <source>
        <strain evidence="7">CCUG 59129</strain>
    </source>
</reference>
<dbReference type="PANTHER" id="PTHR43280">
    <property type="entry name" value="ARAC-FAMILY TRANSCRIPTIONAL REGULATOR"/>
    <property type="match status" value="1"/>
</dbReference>
<evidence type="ECO:0000256" key="3">
    <source>
        <dbReference type="ARBA" id="ARBA00023163"/>
    </source>
</evidence>
<proteinExistence type="predicted"/>
<dbReference type="Proteomes" id="UP001596989">
    <property type="component" value="Unassembled WGS sequence"/>
</dbReference>
<protein>
    <submittedName>
        <fullName evidence="6">Helix-turn-helix domain-containing protein</fullName>
    </submittedName>
</protein>
<dbReference type="PROSITE" id="PS00041">
    <property type="entry name" value="HTH_ARAC_FAMILY_1"/>
    <property type="match status" value="1"/>
</dbReference>
<keyword evidence="1" id="KW-0805">Transcription regulation</keyword>
<keyword evidence="2" id="KW-0238">DNA-binding</keyword>
<dbReference type="Gene3D" id="1.10.10.60">
    <property type="entry name" value="Homeodomain-like"/>
    <property type="match status" value="2"/>
</dbReference>
<keyword evidence="4" id="KW-1133">Transmembrane helix</keyword>
<name>A0ABW3HNG4_9BACL</name>
<keyword evidence="4" id="KW-0812">Transmembrane</keyword>
<accession>A0ABW3HNG4</accession>
<dbReference type="InterPro" id="IPR009057">
    <property type="entry name" value="Homeodomain-like_sf"/>
</dbReference>
<dbReference type="SMART" id="SM00342">
    <property type="entry name" value="HTH_ARAC"/>
    <property type="match status" value="1"/>
</dbReference>
<evidence type="ECO:0000256" key="2">
    <source>
        <dbReference type="ARBA" id="ARBA00023125"/>
    </source>
</evidence>
<dbReference type="PANTHER" id="PTHR43280:SF2">
    <property type="entry name" value="HTH-TYPE TRANSCRIPTIONAL REGULATOR EXSA"/>
    <property type="match status" value="1"/>
</dbReference>
<keyword evidence="7" id="KW-1185">Reference proteome</keyword>
<organism evidence="6 7">
    <name type="scientific">Paenibacillus chungangensis</name>
    <dbReference type="NCBI Taxonomy" id="696535"/>
    <lineage>
        <taxon>Bacteria</taxon>
        <taxon>Bacillati</taxon>
        <taxon>Bacillota</taxon>
        <taxon>Bacilli</taxon>
        <taxon>Bacillales</taxon>
        <taxon>Paenibacillaceae</taxon>
        <taxon>Paenibacillus</taxon>
    </lineage>
</organism>
<keyword evidence="4" id="KW-0472">Membrane</keyword>
<dbReference type="EMBL" id="JBHTJZ010000005">
    <property type="protein sequence ID" value="MFD0959058.1"/>
    <property type="molecule type" value="Genomic_DNA"/>
</dbReference>
<evidence type="ECO:0000313" key="6">
    <source>
        <dbReference type="EMBL" id="MFD0959058.1"/>
    </source>
</evidence>
<dbReference type="Pfam" id="PF12833">
    <property type="entry name" value="HTH_18"/>
    <property type="match status" value="1"/>
</dbReference>
<dbReference type="RefSeq" id="WP_377562901.1">
    <property type="nucleotide sequence ID" value="NZ_JBHTJZ010000005.1"/>
</dbReference>
<feature type="transmembrane region" description="Helical" evidence="4">
    <location>
        <begin position="291"/>
        <end position="321"/>
    </location>
</feature>
<sequence>MYMLQNKLYLKILLYFLSLLIPIIVIGCIVYLNVDHMAKRDVSHKLSANLKFSSGTIDIYLGMAHTMNNNLLLSDVIQQHLTPYPQLTDPERVKLQLIIRAIAQKRNEISSFIDHIFLYADNERVFSNEGLVEFNTFFDKFYSLNGYDKRYWEERLHATSVFQLLGPTQASSHMKGKATEVIGISTQYVNGNRVTLVTTLSVPAIASALKNNALYPSTAYLITDSNGDLILTSSELKPEAISSMLNGLSNRQSSRMMKVGGIDALIVSIPSNAFGWNYISITPLSAFSGEAASILGLVIWICISLILIGIVFSFIFSVNLYNPIRNIKNILLRSEQEMVNGSTQDQHDELTAIGSMIRQLVQHNRDASIKLNEYSSELLDQFFTNMMKGSVWAQQEPPSRILDELRFQDGYYICCCFHFQYKERFYEEVQESDRIMIEDKMKNVIWGLLRRYVSCYVLEAEPNLYAGIINLKQMRDRVQFDEALEQIKTTFEYDMIYCRMSIGIGKLYDKPGDMVKSYSDAITAIVNDKSSSSVTMTDAADLAIEQTYYYSFLDENKIVNGLKAGNMELLRAEVEQLLQANKNIGVSYTYLGALLTDLMHTGVRFVHDRQLPLPPLLSDDQYAVLVRPSLSPGELHERTVQLLDFYRRIVSRTMAIGVSKSGSVVSDITRYIEQHYTDNIYLETIADEIGLSPKYVSRLFKETTGTSITQYISLVRISKAKELLAQTDLKVSEISERIGITSRTTFLRLFKKHESLSPLDYRQLHARKQSI</sequence>
<gene>
    <name evidence="6" type="ORF">ACFQ2I_06600</name>
</gene>
<evidence type="ECO:0000313" key="7">
    <source>
        <dbReference type="Proteomes" id="UP001596989"/>
    </source>
</evidence>
<keyword evidence="3" id="KW-0804">Transcription</keyword>
<feature type="domain" description="HTH araC/xylS-type" evidence="5">
    <location>
        <begin position="666"/>
        <end position="764"/>
    </location>
</feature>
<dbReference type="PROSITE" id="PS01124">
    <property type="entry name" value="HTH_ARAC_FAMILY_2"/>
    <property type="match status" value="1"/>
</dbReference>
<evidence type="ECO:0000256" key="1">
    <source>
        <dbReference type="ARBA" id="ARBA00023015"/>
    </source>
</evidence>
<evidence type="ECO:0000256" key="4">
    <source>
        <dbReference type="SAM" id="Phobius"/>
    </source>
</evidence>
<dbReference type="PROSITE" id="PS51257">
    <property type="entry name" value="PROKAR_LIPOPROTEIN"/>
    <property type="match status" value="1"/>
</dbReference>
<dbReference type="SUPFAM" id="SSF46689">
    <property type="entry name" value="Homeodomain-like"/>
    <property type="match status" value="2"/>
</dbReference>
<dbReference type="InterPro" id="IPR018062">
    <property type="entry name" value="HTH_AraC-typ_CS"/>
</dbReference>
<comment type="caution">
    <text evidence="6">The sequence shown here is derived from an EMBL/GenBank/DDBJ whole genome shotgun (WGS) entry which is preliminary data.</text>
</comment>
<feature type="transmembrane region" description="Helical" evidence="4">
    <location>
        <begin position="259"/>
        <end position="279"/>
    </location>
</feature>